<dbReference type="EMBL" id="QEKW01000017">
    <property type="protein sequence ID" value="PVZ04577.1"/>
    <property type="molecule type" value="Genomic_DNA"/>
</dbReference>
<dbReference type="OrthoDB" id="3646807at2"/>
<reference evidence="5 6" key="1">
    <citation type="submission" date="2018-04" db="EMBL/GenBank/DDBJ databases">
        <title>Genomic Encyclopedia of Type Strains, Phase IV (KMG-IV): sequencing the most valuable type-strain genomes for metagenomic binning, comparative biology and taxonomic classification.</title>
        <authorList>
            <person name="Goeker M."/>
        </authorList>
    </citation>
    <scope>NUCLEOTIDE SEQUENCE [LARGE SCALE GENOMIC DNA]</scope>
    <source>
        <strain evidence="5 6">DSM 45771</strain>
    </source>
</reference>
<evidence type="ECO:0000256" key="1">
    <source>
        <dbReference type="ARBA" id="ARBA00022676"/>
    </source>
</evidence>
<evidence type="ECO:0000313" key="6">
    <source>
        <dbReference type="Proteomes" id="UP000245639"/>
    </source>
</evidence>
<feature type="domain" description="Glycosyltransferase subfamily 4-like N-terminal" evidence="4">
    <location>
        <begin position="13"/>
        <end position="172"/>
    </location>
</feature>
<keyword evidence="6" id="KW-1185">Reference proteome</keyword>
<dbReference type="InterPro" id="IPR028098">
    <property type="entry name" value="Glyco_trans_4-like_N"/>
</dbReference>
<dbReference type="Proteomes" id="UP000245639">
    <property type="component" value="Unassembled WGS sequence"/>
</dbReference>
<proteinExistence type="predicted"/>
<dbReference type="PANTHER" id="PTHR12526:SF635">
    <property type="entry name" value="GLYCOSYL TRANSFERASE GROUP 1"/>
    <property type="match status" value="1"/>
</dbReference>
<dbReference type="AlphaFoldDB" id="A0A2U1EXC1"/>
<dbReference type="InterPro" id="IPR001296">
    <property type="entry name" value="Glyco_trans_1"/>
</dbReference>
<protein>
    <submittedName>
        <fullName evidence="5">Glycosyltransferase involved in cell wall biosynthesis</fullName>
    </submittedName>
</protein>
<evidence type="ECO:0000259" key="4">
    <source>
        <dbReference type="Pfam" id="PF13439"/>
    </source>
</evidence>
<dbReference type="Gene3D" id="3.40.50.2000">
    <property type="entry name" value="Glycogen Phosphorylase B"/>
    <property type="match status" value="2"/>
</dbReference>
<feature type="domain" description="Glycosyl transferase family 1" evidence="3">
    <location>
        <begin position="182"/>
        <end position="332"/>
    </location>
</feature>
<dbReference type="Pfam" id="PF13439">
    <property type="entry name" value="Glyco_transf_4"/>
    <property type="match status" value="1"/>
</dbReference>
<organism evidence="5 6">
    <name type="scientific">Actinomycetospora cinnamomea</name>
    <dbReference type="NCBI Taxonomy" id="663609"/>
    <lineage>
        <taxon>Bacteria</taxon>
        <taxon>Bacillati</taxon>
        <taxon>Actinomycetota</taxon>
        <taxon>Actinomycetes</taxon>
        <taxon>Pseudonocardiales</taxon>
        <taxon>Pseudonocardiaceae</taxon>
        <taxon>Actinomycetospora</taxon>
    </lineage>
</organism>
<keyword evidence="1" id="KW-0328">Glycosyltransferase</keyword>
<name>A0A2U1EXC1_9PSEU</name>
<dbReference type="Pfam" id="PF00534">
    <property type="entry name" value="Glycos_transf_1"/>
    <property type="match status" value="1"/>
</dbReference>
<evidence type="ECO:0000313" key="5">
    <source>
        <dbReference type="EMBL" id="PVZ04577.1"/>
    </source>
</evidence>
<gene>
    <name evidence="5" type="ORF">C8D89_11730</name>
</gene>
<dbReference type="SUPFAM" id="SSF53756">
    <property type="entry name" value="UDP-Glycosyltransferase/glycogen phosphorylase"/>
    <property type="match status" value="1"/>
</dbReference>
<keyword evidence="2 5" id="KW-0808">Transferase</keyword>
<dbReference type="RefSeq" id="WP_116710625.1">
    <property type="nucleotide sequence ID" value="NZ_QEKW01000017.1"/>
</dbReference>
<sequence>MRVLHVITGLGAGGAEQQVRLLCRYSAADSEVAVLTGRGVVADGLVDDGVPVHAIGMRGNRDLRGLVRLVRLMRGGRFDLVHVHLFRAQVHGRLAARLAGVPHVIATEHSLGDRLLEGRPTGRPGLRALYRAAELLGDHTVAVSATTAERMRRWGVPADRITVVPNGVEAERLAFRPDLRRSTRAELGIPADARVVGTVGRLVPTKRVDAVVDALALLPETVGLVVGTGPAEDELRGQVARLGLGGRVVLAGERTDVPGVLAAMDVFVSACPEETYGLGVVEAVAAGLPVAYAACPALEEHPADRAPRTRRVAVDAAAIAAAVTELAADPAAAAREPAPVVEHYDIRRVAARLDEEYARLGRADRPAVPAGEGGTR</sequence>
<comment type="caution">
    <text evidence="5">The sequence shown here is derived from an EMBL/GenBank/DDBJ whole genome shotgun (WGS) entry which is preliminary data.</text>
</comment>
<evidence type="ECO:0000256" key="2">
    <source>
        <dbReference type="ARBA" id="ARBA00022679"/>
    </source>
</evidence>
<accession>A0A2U1EXC1</accession>
<dbReference type="GO" id="GO:0016757">
    <property type="term" value="F:glycosyltransferase activity"/>
    <property type="evidence" value="ECO:0007669"/>
    <property type="project" value="UniProtKB-KW"/>
</dbReference>
<dbReference type="PANTHER" id="PTHR12526">
    <property type="entry name" value="GLYCOSYLTRANSFERASE"/>
    <property type="match status" value="1"/>
</dbReference>
<evidence type="ECO:0000259" key="3">
    <source>
        <dbReference type="Pfam" id="PF00534"/>
    </source>
</evidence>